<dbReference type="RefSeq" id="WP_078891035.1">
    <property type="nucleotide sequence ID" value="NZ_WBOF01000004.1"/>
</dbReference>
<proteinExistence type="predicted"/>
<dbReference type="AlphaFoldDB" id="A0A6N7L0P0"/>
<accession>A0A6N7L0P0</accession>
<evidence type="ECO:0000313" key="2">
    <source>
        <dbReference type="Proteomes" id="UP000450000"/>
    </source>
</evidence>
<dbReference type="EMBL" id="WBOF01000004">
    <property type="protein sequence ID" value="MQS17412.1"/>
    <property type="molecule type" value="Genomic_DNA"/>
</dbReference>
<keyword evidence="2" id="KW-1185">Reference proteome</keyword>
<dbReference type="OrthoDB" id="4219499at2"/>
<dbReference type="Proteomes" id="UP000450000">
    <property type="component" value="Unassembled WGS sequence"/>
</dbReference>
<comment type="caution">
    <text evidence="1">The sequence shown here is derived from an EMBL/GenBank/DDBJ whole genome shotgun (WGS) entry which is preliminary data.</text>
</comment>
<reference evidence="1 2" key="1">
    <citation type="submission" date="2019-09" db="EMBL/GenBank/DDBJ databases">
        <title>Genome Sequences of Streptomyces kaniharaensis ATCC 21070.</title>
        <authorList>
            <person name="Zhu W."/>
            <person name="De Crecy-Lagard V."/>
            <person name="Richards N.G."/>
        </authorList>
    </citation>
    <scope>NUCLEOTIDE SEQUENCE [LARGE SCALE GENOMIC DNA]</scope>
    <source>
        <strain evidence="1 2">SF-557</strain>
    </source>
</reference>
<evidence type="ECO:0000313" key="1">
    <source>
        <dbReference type="EMBL" id="MQS17412.1"/>
    </source>
</evidence>
<sequence length="109" mass="12048">MASKVKVADRLRELARAVEAMDEYAQDSDAWLSPHPATRHLIERRGVSREQLNYSVPSDLDLKTRVNTYNAEHGNPGAGNVVAAALDAWLRAHGYPPVLEEADSPDQDL</sequence>
<organism evidence="1 2">
    <name type="scientific">Streptomyces kaniharaensis</name>
    <dbReference type="NCBI Taxonomy" id="212423"/>
    <lineage>
        <taxon>Bacteria</taxon>
        <taxon>Bacillati</taxon>
        <taxon>Actinomycetota</taxon>
        <taxon>Actinomycetes</taxon>
        <taxon>Kitasatosporales</taxon>
        <taxon>Streptomycetaceae</taxon>
        <taxon>Streptomyces</taxon>
    </lineage>
</organism>
<protein>
    <submittedName>
        <fullName evidence="1">Uncharacterized protein</fullName>
    </submittedName>
</protein>
<name>A0A6N7L0P0_9ACTN</name>
<gene>
    <name evidence="1" type="ORF">F7Q99_35830</name>
</gene>